<dbReference type="Gene3D" id="2.60.40.420">
    <property type="entry name" value="Cupredoxins - blue copper proteins"/>
    <property type="match status" value="1"/>
</dbReference>
<keyword evidence="11" id="KW-0325">Glycoprotein</keyword>
<feature type="chain" id="PRO_5044825656" description="Phytocyanin domain-containing protein" evidence="12">
    <location>
        <begin position="25"/>
        <end position="171"/>
    </location>
</feature>
<comment type="caution">
    <text evidence="14">The sequence shown here is derived from an EMBL/GenBank/DDBJ whole genome shotgun (WGS) entry which is preliminary data.</text>
</comment>
<feature type="domain" description="Phytocyanin" evidence="13">
    <location>
        <begin position="25"/>
        <end position="125"/>
    </location>
</feature>
<dbReference type="PANTHER" id="PTHR33021">
    <property type="entry name" value="BLUE COPPER PROTEIN"/>
    <property type="match status" value="1"/>
</dbReference>
<dbReference type="GO" id="GO:0046872">
    <property type="term" value="F:metal ion binding"/>
    <property type="evidence" value="ECO:0007669"/>
    <property type="project" value="UniProtKB-KW"/>
</dbReference>
<sequence length="171" mass="18273">MASRFLLIIMIFVAAAAMIVPCSGTDYMVGDDVGWRLGVDYSMWAQGKDFRVGDTLVFKYYPGAHNVIEVNESDYGKCASSNLSTVPFTSGIDVVHLTTPGKKGYICSVGEHCSAGMKLGITVSSANDPLSAPFPSLSSPSPSGANEFSPLKSCASMFVVMVVFIISMYRI</sequence>
<organism evidence="14 15">
    <name type="scientific">Castilleja foliolosa</name>
    <dbReference type="NCBI Taxonomy" id="1961234"/>
    <lineage>
        <taxon>Eukaryota</taxon>
        <taxon>Viridiplantae</taxon>
        <taxon>Streptophyta</taxon>
        <taxon>Embryophyta</taxon>
        <taxon>Tracheophyta</taxon>
        <taxon>Spermatophyta</taxon>
        <taxon>Magnoliopsida</taxon>
        <taxon>eudicotyledons</taxon>
        <taxon>Gunneridae</taxon>
        <taxon>Pentapetalae</taxon>
        <taxon>asterids</taxon>
        <taxon>lamiids</taxon>
        <taxon>Lamiales</taxon>
        <taxon>Orobanchaceae</taxon>
        <taxon>Pedicularideae</taxon>
        <taxon>Castillejinae</taxon>
        <taxon>Castilleja</taxon>
    </lineage>
</organism>
<evidence type="ECO:0000313" key="14">
    <source>
        <dbReference type="EMBL" id="KAL3619376.1"/>
    </source>
</evidence>
<evidence type="ECO:0000256" key="4">
    <source>
        <dbReference type="ARBA" id="ARBA00022723"/>
    </source>
</evidence>
<evidence type="ECO:0000256" key="12">
    <source>
        <dbReference type="SAM" id="SignalP"/>
    </source>
</evidence>
<keyword evidence="9" id="KW-0472">Membrane</keyword>
<evidence type="ECO:0000256" key="8">
    <source>
        <dbReference type="ARBA" id="ARBA00023008"/>
    </source>
</evidence>
<dbReference type="InterPro" id="IPR008972">
    <property type="entry name" value="Cupredoxin"/>
</dbReference>
<reference evidence="15" key="1">
    <citation type="journal article" date="2024" name="IScience">
        <title>Strigolactones Initiate the Formation of Haustorium-like Structures in Castilleja.</title>
        <authorList>
            <person name="Buerger M."/>
            <person name="Peterson D."/>
            <person name="Chory J."/>
        </authorList>
    </citation>
    <scope>NUCLEOTIDE SEQUENCE [LARGE SCALE GENOMIC DNA]</scope>
</reference>
<keyword evidence="15" id="KW-1185">Reference proteome</keyword>
<keyword evidence="5 12" id="KW-0732">Signal</keyword>
<evidence type="ECO:0000256" key="6">
    <source>
        <dbReference type="ARBA" id="ARBA00022982"/>
    </source>
</evidence>
<dbReference type="PROSITE" id="PS51485">
    <property type="entry name" value="PHYTOCYANIN"/>
    <property type="match status" value="1"/>
</dbReference>
<dbReference type="CDD" id="cd04216">
    <property type="entry name" value="Phytocyanin"/>
    <property type="match status" value="1"/>
</dbReference>
<dbReference type="GO" id="GO:0009610">
    <property type="term" value="P:response to symbiotic fungus"/>
    <property type="evidence" value="ECO:0007669"/>
    <property type="project" value="UniProtKB-ARBA"/>
</dbReference>
<evidence type="ECO:0000259" key="13">
    <source>
        <dbReference type="PROSITE" id="PS51485"/>
    </source>
</evidence>
<dbReference type="SUPFAM" id="SSF49503">
    <property type="entry name" value="Cupredoxins"/>
    <property type="match status" value="1"/>
</dbReference>
<keyword evidence="4" id="KW-0479">Metal-binding</keyword>
<dbReference type="GO" id="GO:0016020">
    <property type="term" value="C:membrane"/>
    <property type="evidence" value="ECO:0007669"/>
    <property type="project" value="UniProtKB-SubCell"/>
</dbReference>
<evidence type="ECO:0000313" key="15">
    <source>
        <dbReference type="Proteomes" id="UP001632038"/>
    </source>
</evidence>
<evidence type="ECO:0000256" key="11">
    <source>
        <dbReference type="ARBA" id="ARBA00023180"/>
    </source>
</evidence>
<keyword evidence="6" id="KW-0249">Electron transport</keyword>
<protein>
    <recommendedName>
        <fullName evidence="13">Phytocyanin domain-containing protein</fullName>
    </recommendedName>
</protein>
<dbReference type="AlphaFoldDB" id="A0ABD3BQV0"/>
<evidence type="ECO:0000256" key="2">
    <source>
        <dbReference type="ARBA" id="ARBA00022448"/>
    </source>
</evidence>
<accession>A0ABD3BQV0</accession>
<evidence type="ECO:0000256" key="9">
    <source>
        <dbReference type="ARBA" id="ARBA00023136"/>
    </source>
</evidence>
<evidence type="ECO:0000256" key="10">
    <source>
        <dbReference type="ARBA" id="ARBA00023157"/>
    </source>
</evidence>
<gene>
    <name evidence="14" type="ORF">CASFOL_036946</name>
</gene>
<keyword evidence="8" id="KW-0186">Copper</keyword>
<keyword evidence="2" id="KW-0813">Transport</keyword>
<evidence type="ECO:0000256" key="5">
    <source>
        <dbReference type="ARBA" id="ARBA00022729"/>
    </source>
</evidence>
<dbReference type="Pfam" id="PF02298">
    <property type="entry name" value="Cu_bind_like"/>
    <property type="match status" value="1"/>
</dbReference>
<evidence type="ECO:0000256" key="1">
    <source>
        <dbReference type="ARBA" id="ARBA00004479"/>
    </source>
</evidence>
<dbReference type="FunFam" id="2.60.40.420:FF:000067">
    <property type="entry name" value="Cupredoxin superfamily protein"/>
    <property type="match status" value="1"/>
</dbReference>
<dbReference type="InterPro" id="IPR039391">
    <property type="entry name" value="Phytocyanin-like"/>
</dbReference>
<evidence type="ECO:0000256" key="7">
    <source>
        <dbReference type="ARBA" id="ARBA00022989"/>
    </source>
</evidence>
<name>A0ABD3BQV0_9LAMI</name>
<proteinExistence type="predicted"/>
<keyword evidence="10" id="KW-1015">Disulfide bond</keyword>
<comment type="subcellular location">
    <subcellularLocation>
        <location evidence="1">Membrane</location>
        <topology evidence="1">Single-pass type I membrane protein</topology>
    </subcellularLocation>
</comment>
<dbReference type="PANTHER" id="PTHR33021:SF533">
    <property type="entry name" value="PHYTOCYANIN DOMAIN-CONTAINING PROTEIN"/>
    <property type="match status" value="1"/>
</dbReference>
<keyword evidence="3" id="KW-0812">Transmembrane</keyword>
<evidence type="ECO:0000256" key="3">
    <source>
        <dbReference type="ARBA" id="ARBA00022692"/>
    </source>
</evidence>
<keyword evidence="7" id="KW-1133">Transmembrane helix</keyword>
<feature type="signal peptide" evidence="12">
    <location>
        <begin position="1"/>
        <end position="24"/>
    </location>
</feature>
<dbReference type="EMBL" id="JAVIJP010000069">
    <property type="protein sequence ID" value="KAL3619376.1"/>
    <property type="molecule type" value="Genomic_DNA"/>
</dbReference>
<dbReference type="InterPro" id="IPR003245">
    <property type="entry name" value="Phytocyanin_dom"/>
</dbReference>
<dbReference type="Proteomes" id="UP001632038">
    <property type="component" value="Unassembled WGS sequence"/>
</dbReference>